<dbReference type="EMBL" id="RBLC01000001">
    <property type="protein sequence ID" value="RKS26315.1"/>
    <property type="molecule type" value="Genomic_DNA"/>
</dbReference>
<keyword evidence="3" id="KW-1185">Reference proteome</keyword>
<accession>A0A495MLT7</accession>
<dbReference type="Pfam" id="PF11276">
    <property type="entry name" value="DUF3078"/>
    <property type="match status" value="1"/>
</dbReference>
<name>A0A495MLT7_9FLAO</name>
<feature type="chain" id="PRO_5019817168" description="DUF3078 family protein" evidence="1">
    <location>
        <begin position="21"/>
        <end position="296"/>
    </location>
</feature>
<reference evidence="2 3" key="1">
    <citation type="submission" date="2018-10" db="EMBL/GenBank/DDBJ databases">
        <title>Genomic Encyclopedia of Archaeal and Bacterial Type Strains, Phase II (KMG-II): from individual species to whole genera.</title>
        <authorList>
            <person name="Goeker M."/>
        </authorList>
    </citation>
    <scope>NUCLEOTIDE SEQUENCE [LARGE SCALE GENOMIC DNA]</scope>
    <source>
        <strain evidence="2 3">DSM 29537</strain>
    </source>
</reference>
<dbReference type="OrthoDB" id="1495718at2"/>
<evidence type="ECO:0000256" key="1">
    <source>
        <dbReference type="SAM" id="SignalP"/>
    </source>
</evidence>
<keyword evidence="1" id="KW-0732">Signal</keyword>
<sequence length="296" mass="33775">MIKKLTLLLLCLFGMTQAKAQEPSATPADTVKTWQTKGNASLLFNQSTFDNWLAGGENNISGTIGVNYDFNYKKDDITWDNKVIASYGIVKTRTSSFAKKTDDRLELNSLLGKKFKPDSRWYYSAFLNFKTQFTKGYEYGKDANGVEIRTEYTNFLSPAYLTFGPGILWKRDDNLKFNFAPATSKITFVDKNFTLPDEAYFGVKEGKSLRYELGAYASAYYKLDIMANVTFENILSLYSNYLEDPQNVDLDYQLNIVMKINKYLSTNLSFQTIYDDNAFQGFQIRQVFGVGANYGF</sequence>
<dbReference type="Proteomes" id="UP000277579">
    <property type="component" value="Unassembled WGS sequence"/>
</dbReference>
<evidence type="ECO:0000313" key="3">
    <source>
        <dbReference type="Proteomes" id="UP000277579"/>
    </source>
</evidence>
<proteinExistence type="predicted"/>
<dbReference type="AlphaFoldDB" id="A0A495MLT7"/>
<comment type="caution">
    <text evidence="2">The sequence shown here is derived from an EMBL/GenBank/DDBJ whole genome shotgun (WGS) entry which is preliminary data.</text>
</comment>
<feature type="signal peptide" evidence="1">
    <location>
        <begin position="1"/>
        <end position="20"/>
    </location>
</feature>
<protein>
    <recommendedName>
        <fullName evidence="4">DUF3078 family protein</fullName>
    </recommendedName>
</protein>
<evidence type="ECO:0008006" key="4">
    <source>
        <dbReference type="Google" id="ProtNLM"/>
    </source>
</evidence>
<gene>
    <name evidence="2" type="ORF">CLV94_1372</name>
</gene>
<evidence type="ECO:0000313" key="2">
    <source>
        <dbReference type="EMBL" id="RKS26315.1"/>
    </source>
</evidence>
<dbReference type="InterPro" id="IPR021428">
    <property type="entry name" value="DUF3078"/>
</dbReference>
<organism evidence="2 3">
    <name type="scientific">Flavobacterium endophyticum</name>
    <dbReference type="NCBI Taxonomy" id="1540163"/>
    <lineage>
        <taxon>Bacteria</taxon>
        <taxon>Pseudomonadati</taxon>
        <taxon>Bacteroidota</taxon>
        <taxon>Flavobacteriia</taxon>
        <taxon>Flavobacteriales</taxon>
        <taxon>Flavobacteriaceae</taxon>
        <taxon>Flavobacterium</taxon>
    </lineage>
</organism>